<keyword evidence="7" id="KW-0325">Glycoprotein</keyword>
<dbReference type="EMBL" id="HBEC01020294">
    <property type="protein sequence ID" value="CAD8289445.1"/>
    <property type="molecule type" value="Transcribed_RNA"/>
</dbReference>
<name>A0A7R9YVE2_9CHLO</name>
<feature type="transmembrane region" description="Helical" evidence="9">
    <location>
        <begin position="352"/>
        <end position="373"/>
    </location>
</feature>
<comment type="similarity">
    <text evidence="2">Belongs to the PC-esterase family. CASD1 subfamily.</text>
</comment>
<evidence type="ECO:0000256" key="9">
    <source>
        <dbReference type="SAM" id="Phobius"/>
    </source>
</evidence>
<dbReference type="AlphaFoldDB" id="A0A7R9YVE2"/>
<protein>
    <recommendedName>
        <fullName evidence="10">Cas1p 10 TM acyl transferase domain-containing protein</fullName>
    </recommendedName>
</protein>
<dbReference type="InterPro" id="IPR012419">
    <property type="entry name" value="Cas1_AcylTrans_dom"/>
</dbReference>
<dbReference type="Pfam" id="PF07779">
    <property type="entry name" value="Cas1_AcylT"/>
    <property type="match status" value="1"/>
</dbReference>
<evidence type="ECO:0000256" key="1">
    <source>
        <dbReference type="ARBA" id="ARBA00004141"/>
    </source>
</evidence>
<dbReference type="GO" id="GO:0016407">
    <property type="term" value="F:acetyltransferase activity"/>
    <property type="evidence" value="ECO:0007669"/>
    <property type="project" value="TreeGrafter"/>
</dbReference>
<reference evidence="11" key="1">
    <citation type="submission" date="2021-01" db="EMBL/GenBank/DDBJ databases">
        <authorList>
            <person name="Corre E."/>
            <person name="Pelletier E."/>
            <person name="Niang G."/>
            <person name="Scheremetjew M."/>
            <person name="Finn R."/>
            <person name="Kale V."/>
            <person name="Holt S."/>
            <person name="Cochrane G."/>
            <person name="Meng A."/>
            <person name="Brown T."/>
            <person name="Cohen L."/>
        </authorList>
    </citation>
    <scope>NUCLEOTIDE SEQUENCE</scope>
    <source>
        <strain evidence="11">CCMP219</strain>
    </source>
</reference>
<proteinExistence type="inferred from homology"/>
<dbReference type="GO" id="GO:0016020">
    <property type="term" value="C:membrane"/>
    <property type="evidence" value="ECO:0007669"/>
    <property type="project" value="UniProtKB-SubCell"/>
</dbReference>
<evidence type="ECO:0000256" key="3">
    <source>
        <dbReference type="ARBA" id="ARBA00022679"/>
    </source>
</evidence>
<evidence type="ECO:0000259" key="10">
    <source>
        <dbReference type="Pfam" id="PF07779"/>
    </source>
</evidence>
<keyword evidence="3" id="KW-0808">Transferase</keyword>
<feature type="transmembrane region" description="Helical" evidence="9">
    <location>
        <begin position="441"/>
        <end position="461"/>
    </location>
</feature>
<keyword evidence="4 9" id="KW-0812">Transmembrane</keyword>
<dbReference type="PANTHER" id="PTHR13533:SF1">
    <property type="entry name" value="N-ACETYLNEURAMINATE 9-O-ACETYLTRANSFERASE"/>
    <property type="match status" value="1"/>
</dbReference>
<keyword evidence="5 9" id="KW-1133">Transmembrane helix</keyword>
<evidence type="ECO:0000256" key="5">
    <source>
        <dbReference type="ARBA" id="ARBA00022989"/>
    </source>
</evidence>
<comment type="subcellular location">
    <subcellularLocation>
        <location evidence="1">Membrane</location>
        <topology evidence="1">Multi-pass membrane protein</topology>
    </subcellularLocation>
</comment>
<feature type="transmembrane region" description="Helical" evidence="9">
    <location>
        <begin position="205"/>
        <end position="225"/>
    </location>
</feature>
<organism evidence="11">
    <name type="scientific">Chlamydomonas euryale</name>
    <dbReference type="NCBI Taxonomy" id="1486919"/>
    <lineage>
        <taxon>Eukaryota</taxon>
        <taxon>Viridiplantae</taxon>
        <taxon>Chlorophyta</taxon>
        <taxon>core chlorophytes</taxon>
        <taxon>Chlorophyceae</taxon>
        <taxon>CS clade</taxon>
        <taxon>Chlamydomonadales</taxon>
        <taxon>Chlamydomonadaceae</taxon>
        <taxon>Chlamydomonas</taxon>
    </lineage>
</organism>
<feature type="transmembrane region" description="Helical" evidence="9">
    <location>
        <begin position="270"/>
        <end position="287"/>
    </location>
</feature>
<dbReference type="GO" id="GO:0009834">
    <property type="term" value="P:plant-type secondary cell wall biogenesis"/>
    <property type="evidence" value="ECO:0007669"/>
    <property type="project" value="TreeGrafter"/>
</dbReference>
<accession>A0A7R9YVE2</accession>
<dbReference type="GO" id="GO:0005794">
    <property type="term" value="C:Golgi apparatus"/>
    <property type="evidence" value="ECO:0007669"/>
    <property type="project" value="TreeGrafter"/>
</dbReference>
<evidence type="ECO:0000256" key="4">
    <source>
        <dbReference type="ARBA" id="ARBA00022692"/>
    </source>
</evidence>
<feature type="transmembrane region" description="Helical" evidence="9">
    <location>
        <begin position="299"/>
        <end position="319"/>
    </location>
</feature>
<feature type="transmembrane region" description="Helical" evidence="9">
    <location>
        <begin position="12"/>
        <end position="29"/>
    </location>
</feature>
<evidence type="ECO:0000313" key="11">
    <source>
        <dbReference type="EMBL" id="CAD8289445.1"/>
    </source>
</evidence>
<sequence length="548" mass="62655">MVAVLAALSPGQVTFFAVYGWTLALWLVAEFLNWRRSQYEVVGSDLETLVERGDAKDDRGHAVAATSNGRGSGGSSDDAPKPPPRLLTWQGMVEDCVSSGLIRCMLFDLSAIKDNRDTLRSMAELGSLMVWYFMCDRTSLFNAGEKSYSRDVFAFLFLVLTAVAFGSSNQLIKAPVLLARQQTEEWKGWMQVLFLLYHYFEAREIYNAIRIFIAAYVWMTGFGNFSYYYKTGDYCVGRFAQMMWRLNFLVFVVCLVMRNSYMLYYICPMHTIYTVLVYACLGIAAHWNQHNGLLAVKMVLALVFVLVFWDIKGVFYFVWKPLTWLVGYDDPRKDDNDVLYEWFFRSSLDRFVWIYGMLCAWAHPHASALLTLIDNLPAVNRALVRSAVLSAVAVVGYFWYVHVYCLPKLEYNAAHPYTSWIPITLYMVVRNMTPTLRLHHLRLYGWLGCITLETYIGQFHVWLKTEIADGQPKALLELLPGYPLLNFAAVTAGYVYVSYRLFLLTNSLKNAAVPHSNDTLLLRNVIVMAVVGAGLYFATYALLDMFVY</sequence>
<dbReference type="GO" id="GO:0045492">
    <property type="term" value="P:xylan biosynthetic process"/>
    <property type="evidence" value="ECO:0007669"/>
    <property type="project" value="TreeGrafter"/>
</dbReference>
<feature type="transmembrane region" description="Helical" evidence="9">
    <location>
        <begin position="481"/>
        <end position="499"/>
    </location>
</feature>
<feature type="domain" description="Cas1p 10 TM acyl transferase" evidence="10">
    <location>
        <begin position="117"/>
        <end position="521"/>
    </location>
</feature>
<feature type="transmembrane region" description="Helical" evidence="9">
    <location>
        <begin position="520"/>
        <end position="543"/>
    </location>
</feature>
<feature type="transmembrane region" description="Helical" evidence="9">
    <location>
        <begin position="382"/>
        <end position="401"/>
    </location>
</feature>
<feature type="region of interest" description="Disordered" evidence="8">
    <location>
        <begin position="57"/>
        <end position="84"/>
    </location>
</feature>
<keyword evidence="6 9" id="KW-0472">Membrane</keyword>
<evidence type="ECO:0000256" key="8">
    <source>
        <dbReference type="SAM" id="MobiDB-lite"/>
    </source>
</evidence>
<dbReference type="PANTHER" id="PTHR13533">
    <property type="entry name" value="N-ACETYLNEURAMINATE 9-O-ACETYLTRANSFERASE"/>
    <property type="match status" value="1"/>
</dbReference>
<dbReference type="GO" id="GO:0010411">
    <property type="term" value="P:xyloglucan metabolic process"/>
    <property type="evidence" value="ECO:0007669"/>
    <property type="project" value="TreeGrafter"/>
</dbReference>
<evidence type="ECO:0000256" key="6">
    <source>
        <dbReference type="ARBA" id="ARBA00023136"/>
    </source>
</evidence>
<evidence type="ECO:0000256" key="2">
    <source>
        <dbReference type="ARBA" id="ARBA00010666"/>
    </source>
</evidence>
<evidence type="ECO:0000256" key="7">
    <source>
        <dbReference type="ARBA" id="ARBA00023180"/>
    </source>
</evidence>
<gene>
    <name evidence="11" type="ORF">CEUR00632_LOCUS9484</name>
</gene>